<dbReference type="SUPFAM" id="SSF56601">
    <property type="entry name" value="beta-lactamase/transpeptidase-like"/>
    <property type="match status" value="1"/>
</dbReference>
<dbReference type="EMBL" id="KV784387">
    <property type="protein sequence ID" value="OEU07237.1"/>
    <property type="molecule type" value="Genomic_DNA"/>
</dbReference>
<accession>A0A1E7EN21</accession>
<dbReference type="InterPro" id="IPR012338">
    <property type="entry name" value="Beta-lactam/transpept-like"/>
</dbReference>
<evidence type="ECO:0000313" key="3">
    <source>
        <dbReference type="EMBL" id="OEU07237.1"/>
    </source>
</evidence>
<sequence length="154" mass="16686">MILASIIEPNKYGMSNNSKLSPYIVFKLLLLVLASSSYANAEDDRFDKAIAAKVSKLNIRGASIAYFDSTKGMIEPIIRGYGEVSSSSSATKVTADTTFMLASVSKPFTASAVAVLVDKEIIYSIYDDICNVIPSSEYDVMGMCRNPNYPGNII</sequence>
<evidence type="ECO:0000259" key="2">
    <source>
        <dbReference type="Pfam" id="PF00144"/>
    </source>
</evidence>
<evidence type="ECO:0000256" key="1">
    <source>
        <dbReference type="SAM" id="SignalP"/>
    </source>
</evidence>
<dbReference type="KEGG" id="fcy:FRACYDRAFT_264963"/>
<feature type="domain" description="Beta-lactamase-related" evidence="2">
    <location>
        <begin position="46"/>
        <end position="121"/>
    </location>
</feature>
<reference evidence="3 4" key="1">
    <citation type="submission" date="2016-09" db="EMBL/GenBank/DDBJ databases">
        <title>Extensive genetic diversity and differential bi-allelic expression allows diatom success in the polar Southern Ocean.</title>
        <authorList>
            <consortium name="DOE Joint Genome Institute"/>
            <person name="Mock T."/>
            <person name="Otillar R.P."/>
            <person name="Strauss J."/>
            <person name="Dupont C."/>
            <person name="Frickenhaus S."/>
            <person name="Maumus F."/>
            <person name="Mcmullan M."/>
            <person name="Sanges R."/>
            <person name="Schmutz J."/>
            <person name="Toseland A."/>
            <person name="Valas R."/>
            <person name="Veluchamy A."/>
            <person name="Ward B.J."/>
            <person name="Allen A."/>
            <person name="Barry K."/>
            <person name="Falciatore A."/>
            <person name="Ferrante M."/>
            <person name="Fortunato A.E."/>
            <person name="Gloeckner G."/>
            <person name="Gruber A."/>
            <person name="Hipkin R."/>
            <person name="Janech M."/>
            <person name="Kroth P."/>
            <person name="Leese F."/>
            <person name="Lindquist E."/>
            <person name="Lyon B.R."/>
            <person name="Martin J."/>
            <person name="Mayer C."/>
            <person name="Parker M."/>
            <person name="Quesneville H."/>
            <person name="Raymond J."/>
            <person name="Uhlig C."/>
            <person name="Valentin K.U."/>
            <person name="Worden A.Z."/>
            <person name="Armbrust E.V."/>
            <person name="Bowler C."/>
            <person name="Green B."/>
            <person name="Moulton V."/>
            <person name="Van Oosterhout C."/>
            <person name="Grigoriev I."/>
        </authorList>
    </citation>
    <scope>NUCLEOTIDE SEQUENCE [LARGE SCALE GENOMIC DNA]</scope>
    <source>
        <strain evidence="3 4">CCMP1102</strain>
    </source>
</reference>
<gene>
    <name evidence="3" type="ORF">FRACYDRAFT_264963</name>
</gene>
<dbReference type="OrthoDB" id="44374at2759"/>
<dbReference type="Proteomes" id="UP000095751">
    <property type="component" value="Unassembled WGS sequence"/>
</dbReference>
<dbReference type="InterPro" id="IPR001466">
    <property type="entry name" value="Beta-lactam-related"/>
</dbReference>
<evidence type="ECO:0000313" key="4">
    <source>
        <dbReference type="Proteomes" id="UP000095751"/>
    </source>
</evidence>
<dbReference type="Pfam" id="PF00144">
    <property type="entry name" value="Beta-lactamase"/>
    <property type="match status" value="1"/>
</dbReference>
<feature type="signal peptide" evidence="1">
    <location>
        <begin position="1"/>
        <end position="41"/>
    </location>
</feature>
<organism evidence="3 4">
    <name type="scientific">Fragilariopsis cylindrus CCMP1102</name>
    <dbReference type="NCBI Taxonomy" id="635003"/>
    <lineage>
        <taxon>Eukaryota</taxon>
        <taxon>Sar</taxon>
        <taxon>Stramenopiles</taxon>
        <taxon>Ochrophyta</taxon>
        <taxon>Bacillariophyta</taxon>
        <taxon>Bacillariophyceae</taxon>
        <taxon>Bacillariophycidae</taxon>
        <taxon>Bacillariales</taxon>
        <taxon>Bacillariaceae</taxon>
        <taxon>Fragilariopsis</taxon>
    </lineage>
</organism>
<keyword evidence="4" id="KW-1185">Reference proteome</keyword>
<proteinExistence type="predicted"/>
<dbReference type="AlphaFoldDB" id="A0A1E7EN21"/>
<keyword evidence="1" id="KW-0732">Signal</keyword>
<name>A0A1E7EN21_9STRA</name>
<feature type="chain" id="PRO_5009192016" description="Beta-lactamase-related domain-containing protein" evidence="1">
    <location>
        <begin position="42"/>
        <end position="154"/>
    </location>
</feature>
<dbReference type="Gene3D" id="3.40.710.10">
    <property type="entry name" value="DD-peptidase/beta-lactamase superfamily"/>
    <property type="match status" value="1"/>
</dbReference>
<dbReference type="InParanoid" id="A0A1E7EN21"/>
<protein>
    <recommendedName>
        <fullName evidence="2">Beta-lactamase-related domain-containing protein</fullName>
    </recommendedName>
</protein>